<dbReference type="SFLD" id="SFLDG00179">
    <property type="entry name" value="mandelate_racemase"/>
    <property type="match status" value="1"/>
</dbReference>
<dbReference type="PROSITE" id="PS00908">
    <property type="entry name" value="MR_MLE_1"/>
    <property type="match status" value="1"/>
</dbReference>
<dbReference type="SFLD" id="SFLDS00001">
    <property type="entry name" value="Enolase"/>
    <property type="match status" value="1"/>
</dbReference>
<dbReference type="SUPFAM" id="SSF51604">
    <property type="entry name" value="Enolase C-terminal domain-like"/>
    <property type="match status" value="1"/>
</dbReference>
<sequence>MKITAIRPVLAQGERKTFVFVKVETDQPGLVGWGEATVEGKPRAVAGCVQDMEPMILGFSPLEVEHCWQVLYRSGFWRQGVIGLSALSGIDQALWDIKGKEAGKPIYELLGGKVRDRVRMYTHFGGDTPEAMAESALSKAAKGWDAVKTVPIPITNILDGPRVLDEAEAGLKAVREAVGNGVDILLDMHGRVTPQMAIRYAHRFEPFYPFFMEEPVQAENPAAMAQVARATNIPIATGERLFTRWGFREILETGAASLLQPDACHAGGISEIRRIAAQAEVYYAGLAPHNPYGPVSTAACVHVDFTTPNFVIQEMVDPDDSPLSMTEFVVEPLSVVDGHIMPPEKPGLGVEVDEAACARHAPDFGSEAVRSSSRSYLARHRDGGVADS</sequence>
<dbReference type="InterPro" id="IPR029017">
    <property type="entry name" value="Enolase-like_N"/>
</dbReference>
<dbReference type="PANTHER" id="PTHR48080:SF2">
    <property type="entry name" value="D-GALACTONATE DEHYDRATASE"/>
    <property type="match status" value="1"/>
</dbReference>
<dbReference type="Pfam" id="PF13378">
    <property type="entry name" value="MR_MLE_C"/>
    <property type="match status" value="1"/>
</dbReference>
<dbReference type="NCBIfam" id="NF010624">
    <property type="entry name" value="PRK14017.1"/>
    <property type="match status" value="1"/>
</dbReference>
<dbReference type="SMART" id="SM00922">
    <property type="entry name" value="MR_MLE"/>
    <property type="match status" value="1"/>
</dbReference>
<dbReference type="GO" id="GO:0008869">
    <property type="term" value="F:galactonate dehydratase activity"/>
    <property type="evidence" value="ECO:0007669"/>
    <property type="project" value="UniProtKB-EC"/>
</dbReference>
<evidence type="ECO:0000256" key="1">
    <source>
        <dbReference type="ARBA" id="ARBA00023239"/>
    </source>
</evidence>
<dbReference type="InterPro" id="IPR013342">
    <property type="entry name" value="Mandelate_racemase_C"/>
</dbReference>
<name>A0A6B1G3G4_9CHLR</name>
<dbReference type="InterPro" id="IPR029065">
    <property type="entry name" value="Enolase_C-like"/>
</dbReference>
<evidence type="ECO:0000259" key="3">
    <source>
        <dbReference type="SMART" id="SM00922"/>
    </source>
</evidence>
<dbReference type="InterPro" id="IPR013341">
    <property type="entry name" value="Mandelate_racemase_N_dom"/>
</dbReference>
<gene>
    <name evidence="4" type="primary">dgoD</name>
    <name evidence="4" type="ORF">F4148_14960</name>
</gene>
<dbReference type="InterPro" id="IPR034593">
    <property type="entry name" value="DgoD-like"/>
</dbReference>
<dbReference type="PROSITE" id="PS00909">
    <property type="entry name" value="MR_MLE_2"/>
    <property type="match status" value="1"/>
</dbReference>
<dbReference type="Gene3D" id="3.20.20.120">
    <property type="entry name" value="Enolase-like C-terminal domain"/>
    <property type="match status" value="1"/>
</dbReference>
<evidence type="ECO:0000313" key="4">
    <source>
        <dbReference type="EMBL" id="MYH62990.1"/>
    </source>
</evidence>
<reference evidence="4" key="1">
    <citation type="submission" date="2019-09" db="EMBL/GenBank/DDBJ databases">
        <title>Characterisation of the sponge microbiome using genome-centric metagenomics.</title>
        <authorList>
            <person name="Engelberts J.P."/>
            <person name="Robbins S.J."/>
            <person name="De Goeij J.M."/>
            <person name="Aranda M."/>
            <person name="Bell S.C."/>
            <person name="Webster N.S."/>
        </authorList>
    </citation>
    <scope>NUCLEOTIDE SEQUENCE</scope>
    <source>
        <strain evidence="4">SB0675_bin_29</strain>
    </source>
</reference>
<protein>
    <submittedName>
        <fullName evidence="4">Galactonate dehydratase</fullName>
        <ecNumber evidence="4">4.2.1.6</ecNumber>
    </submittedName>
</protein>
<dbReference type="AlphaFoldDB" id="A0A6B1G3G4"/>
<organism evidence="4">
    <name type="scientific">Caldilineaceae bacterium SB0675_bin_29</name>
    <dbReference type="NCBI Taxonomy" id="2605266"/>
    <lineage>
        <taxon>Bacteria</taxon>
        <taxon>Bacillati</taxon>
        <taxon>Chloroflexota</taxon>
        <taxon>Caldilineae</taxon>
        <taxon>Caldilineales</taxon>
        <taxon>Caldilineaceae</taxon>
    </lineage>
</organism>
<dbReference type="Gene3D" id="3.30.390.10">
    <property type="entry name" value="Enolase-like, N-terminal domain"/>
    <property type="match status" value="1"/>
</dbReference>
<dbReference type="SUPFAM" id="SSF54826">
    <property type="entry name" value="Enolase N-terminal domain-like"/>
    <property type="match status" value="1"/>
</dbReference>
<dbReference type="InterPro" id="IPR018110">
    <property type="entry name" value="Mandel_Rmase/mucon_lact_enz_CS"/>
</dbReference>
<feature type="compositionally biased region" description="Basic and acidic residues" evidence="2">
    <location>
        <begin position="379"/>
        <end position="388"/>
    </location>
</feature>
<evidence type="ECO:0000256" key="2">
    <source>
        <dbReference type="SAM" id="MobiDB-lite"/>
    </source>
</evidence>
<dbReference type="InterPro" id="IPR036849">
    <property type="entry name" value="Enolase-like_C_sf"/>
</dbReference>
<dbReference type="EC" id="4.2.1.6" evidence="4"/>
<dbReference type="Pfam" id="PF02746">
    <property type="entry name" value="MR_MLE_N"/>
    <property type="match status" value="1"/>
</dbReference>
<dbReference type="PANTHER" id="PTHR48080">
    <property type="entry name" value="D-GALACTONATE DEHYDRATASE-RELATED"/>
    <property type="match status" value="1"/>
</dbReference>
<feature type="region of interest" description="Disordered" evidence="2">
    <location>
        <begin position="363"/>
        <end position="388"/>
    </location>
</feature>
<dbReference type="GO" id="GO:0009063">
    <property type="term" value="P:amino acid catabolic process"/>
    <property type="evidence" value="ECO:0007669"/>
    <property type="project" value="InterPro"/>
</dbReference>
<feature type="domain" description="Mandelate racemase/muconate lactonizing enzyme C-terminal" evidence="3">
    <location>
        <begin position="129"/>
        <end position="234"/>
    </location>
</feature>
<comment type="caution">
    <text evidence="4">The sequence shown here is derived from an EMBL/GenBank/DDBJ whole genome shotgun (WGS) entry which is preliminary data.</text>
</comment>
<proteinExistence type="predicted"/>
<dbReference type="EMBL" id="VYDA01000532">
    <property type="protein sequence ID" value="MYH62990.1"/>
    <property type="molecule type" value="Genomic_DNA"/>
</dbReference>
<accession>A0A6B1G3G4</accession>
<keyword evidence="1 4" id="KW-0456">Lyase</keyword>